<evidence type="ECO:0000313" key="2">
    <source>
        <dbReference type="Proteomes" id="UP000054538"/>
    </source>
</evidence>
<reference evidence="2" key="2">
    <citation type="submission" date="2015-01" db="EMBL/GenBank/DDBJ databases">
        <title>Evolutionary Origins and Diversification of the Mycorrhizal Mutualists.</title>
        <authorList>
            <consortium name="DOE Joint Genome Institute"/>
            <consortium name="Mycorrhizal Genomics Consortium"/>
            <person name="Kohler A."/>
            <person name="Kuo A."/>
            <person name="Nagy L.G."/>
            <person name="Floudas D."/>
            <person name="Copeland A."/>
            <person name="Barry K.W."/>
            <person name="Cichocki N."/>
            <person name="Veneault-Fourrey C."/>
            <person name="LaButti K."/>
            <person name="Lindquist E.A."/>
            <person name="Lipzen A."/>
            <person name="Lundell T."/>
            <person name="Morin E."/>
            <person name="Murat C."/>
            <person name="Riley R."/>
            <person name="Ohm R."/>
            <person name="Sun H."/>
            <person name="Tunlid A."/>
            <person name="Henrissat B."/>
            <person name="Grigoriev I.V."/>
            <person name="Hibbett D.S."/>
            <person name="Martin F."/>
        </authorList>
    </citation>
    <scope>NUCLEOTIDE SEQUENCE [LARGE SCALE GENOMIC DNA]</scope>
    <source>
        <strain evidence="2">Ve08.2h10</strain>
    </source>
</reference>
<protein>
    <submittedName>
        <fullName evidence="1">Uncharacterized protein</fullName>
    </submittedName>
</protein>
<accession>A0A0D0DU87</accession>
<dbReference type="AlphaFoldDB" id="A0A0D0DU87"/>
<dbReference type="HOGENOM" id="CLU_2967348_0_0_1"/>
<sequence length="59" mass="6679">MWIIGWFGLHGTKESNNRLVRISARREHTAASVRSVGYDPDLDATNMTSLKVMSYHTTV</sequence>
<dbReference type="Proteomes" id="UP000054538">
    <property type="component" value="Unassembled WGS sequence"/>
</dbReference>
<feature type="non-terminal residue" evidence="1">
    <location>
        <position position="59"/>
    </location>
</feature>
<name>A0A0D0DU87_9AGAM</name>
<dbReference type="InParanoid" id="A0A0D0DU87"/>
<reference evidence="1 2" key="1">
    <citation type="submission" date="2014-04" db="EMBL/GenBank/DDBJ databases">
        <authorList>
            <consortium name="DOE Joint Genome Institute"/>
            <person name="Kuo A."/>
            <person name="Kohler A."/>
            <person name="Jargeat P."/>
            <person name="Nagy L.G."/>
            <person name="Floudas D."/>
            <person name="Copeland A."/>
            <person name="Barry K.W."/>
            <person name="Cichocki N."/>
            <person name="Veneault-Fourrey C."/>
            <person name="LaButti K."/>
            <person name="Lindquist E.A."/>
            <person name="Lipzen A."/>
            <person name="Lundell T."/>
            <person name="Morin E."/>
            <person name="Murat C."/>
            <person name="Sun H."/>
            <person name="Tunlid A."/>
            <person name="Henrissat B."/>
            <person name="Grigoriev I.V."/>
            <person name="Hibbett D.S."/>
            <person name="Martin F."/>
            <person name="Nordberg H.P."/>
            <person name="Cantor M.N."/>
            <person name="Hua S.X."/>
        </authorList>
    </citation>
    <scope>NUCLEOTIDE SEQUENCE [LARGE SCALE GENOMIC DNA]</scope>
    <source>
        <strain evidence="1 2">Ve08.2h10</strain>
    </source>
</reference>
<keyword evidence="2" id="KW-1185">Reference proteome</keyword>
<organism evidence="1 2">
    <name type="scientific">Paxillus rubicundulus Ve08.2h10</name>
    <dbReference type="NCBI Taxonomy" id="930991"/>
    <lineage>
        <taxon>Eukaryota</taxon>
        <taxon>Fungi</taxon>
        <taxon>Dikarya</taxon>
        <taxon>Basidiomycota</taxon>
        <taxon>Agaricomycotina</taxon>
        <taxon>Agaricomycetes</taxon>
        <taxon>Agaricomycetidae</taxon>
        <taxon>Boletales</taxon>
        <taxon>Paxilineae</taxon>
        <taxon>Paxillaceae</taxon>
        <taxon>Paxillus</taxon>
    </lineage>
</organism>
<evidence type="ECO:0000313" key="1">
    <source>
        <dbReference type="EMBL" id="KIK92461.1"/>
    </source>
</evidence>
<gene>
    <name evidence="1" type="ORF">PAXRUDRAFT_829943</name>
</gene>
<proteinExistence type="predicted"/>
<dbReference type="EMBL" id="KN825278">
    <property type="protein sequence ID" value="KIK92461.1"/>
    <property type="molecule type" value="Genomic_DNA"/>
</dbReference>